<protein>
    <submittedName>
        <fullName evidence="1">Uncharacterized protein</fullName>
    </submittedName>
</protein>
<accession>A0A0L7MAW4</accession>
<evidence type="ECO:0000313" key="2">
    <source>
        <dbReference type="Proteomes" id="UP000054282"/>
    </source>
</evidence>
<dbReference type="Proteomes" id="UP000054282">
    <property type="component" value="Unassembled WGS sequence"/>
</dbReference>
<name>A0A0L7MAW4_PLAF4</name>
<evidence type="ECO:0000313" key="1">
    <source>
        <dbReference type="EMBL" id="KOB89735.1"/>
    </source>
</evidence>
<reference evidence="2" key="2">
    <citation type="submission" date="2006-09" db="EMBL/GenBank/DDBJ databases">
        <title>The genome sequence of Plasmodium falciparum Dd2.</title>
        <authorList>
            <consortium name="The Broad Institute Genome Sequencing Platform"/>
            <person name="Birren B."/>
            <person name="Lander E."/>
            <person name="Galagan J."/>
            <person name="Nusbaum C."/>
            <person name="Devon K."/>
            <person name="Henn M."/>
            <person name="Jaffe D."/>
            <person name="Butler J."/>
            <person name="Alvarez P."/>
            <person name="Gnerre S."/>
            <person name="Grabherr M."/>
            <person name="Kleber M."/>
            <person name="Mauceli E."/>
            <person name="Brockman W."/>
            <person name="MacCallum I.A."/>
            <person name="Rounsley S."/>
            <person name="Young S."/>
            <person name="LaButti K."/>
            <person name="Pushparaj V."/>
            <person name="DeCaprio D."/>
            <person name="Crawford M."/>
            <person name="Koehrsen M."/>
            <person name="Engels R."/>
            <person name="Montgomery P."/>
            <person name="Pearson M."/>
            <person name="Howarth C."/>
            <person name="Larson L."/>
            <person name="Luoma S."/>
            <person name="White J."/>
            <person name="Kodira C."/>
            <person name="Zeng Q."/>
            <person name="O'Leary S."/>
            <person name="Yandava C."/>
            <person name="Alvarado L."/>
            <person name="Wirth D."/>
            <person name="Volkman S."/>
            <person name="Hartl D."/>
        </authorList>
    </citation>
    <scope>NUCLEOTIDE SEQUENCE [LARGE SCALE GENOMIC DNA]</scope>
</reference>
<sequence length="76" mass="8980">MYIQLQKADVFSFDNVLKYSADIYEMLQQKFGQNENKPIIGEEEHVDILNNIQGQTIKQTNNMNKLTKRKNIYNNI</sequence>
<dbReference type="AlphaFoldDB" id="A0A0L7MAW4"/>
<organism evidence="1 2">
    <name type="scientific">Plasmodium falciparum (isolate Dd2)</name>
    <dbReference type="NCBI Taxonomy" id="57267"/>
    <lineage>
        <taxon>Eukaryota</taxon>
        <taxon>Sar</taxon>
        <taxon>Alveolata</taxon>
        <taxon>Apicomplexa</taxon>
        <taxon>Aconoidasida</taxon>
        <taxon>Haemosporida</taxon>
        <taxon>Plasmodiidae</taxon>
        <taxon>Plasmodium</taxon>
        <taxon>Plasmodium (Laverania)</taxon>
    </lineage>
</organism>
<proteinExistence type="predicted"/>
<gene>
    <name evidence="1" type="ORF">PFDG_05289</name>
</gene>
<dbReference type="KEGG" id="pfd:PFDG_05289"/>
<reference evidence="2" key="1">
    <citation type="submission" date="2006-09" db="EMBL/GenBank/DDBJ databases">
        <title>Annotation of Plasmodium falciparum Dd2.</title>
        <authorList>
            <consortium name="The Broad Institute Genome Sequencing Platform"/>
            <person name="Volkman S.K."/>
            <person name="Neafsey D.E."/>
            <person name="Dash A.P."/>
            <person name="Chitnis C.E."/>
            <person name="Hartl D.L."/>
            <person name="Young S.K."/>
            <person name="Zeng Q."/>
            <person name="Koehrsen M."/>
            <person name="Alvarado L."/>
            <person name="Berlin A."/>
            <person name="Borenstein D."/>
            <person name="Chapman S.B."/>
            <person name="Chen Z."/>
            <person name="Engels R."/>
            <person name="Freedman E."/>
            <person name="Gellesch M."/>
            <person name="Goldberg J."/>
            <person name="Griggs A."/>
            <person name="Gujja S."/>
            <person name="Heilman E.R."/>
            <person name="Heiman D.I."/>
            <person name="Howarth C."/>
            <person name="Jen D."/>
            <person name="Larson L."/>
            <person name="Mehta T."/>
            <person name="Neiman D."/>
            <person name="Park D."/>
            <person name="Pearson M."/>
            <person name="Roberts A."/>
            <person name="Saif S."/>
            <person name="Shea T."/>
            <person name="Shenoy N."/>
            <person name="Sisk P."/>
            <person name="Stolte C."/>
            <person name="Sykes S."/>
            <person name="Walk T."/>
            <person name="White J."/>
            <person name="Yandava C."/>
            <person name="Haas B."/>
            <person name="Henn M.R."/>
            <person name="Nusbaum C."/>
            <person name="Birren B."/>
        </authorList>
    </citation>
    <scope>NUCLEOTIDE SEQUENCE [LARGE SCALE GENOMIC DNA]</scope>
</reference>
<dbReference type="EMBL" id="GG703065">
    <property type="protein sequence ID" value="KOB89735.1"/>
    <property type="molecule type" value="Genomic_DNA"/>
</dbReference>